<dbReference type="EMBL" id="CP126446">
    <property type="protein sequence ID" value="WIF96574.1"/>
    <property type="molecule type" value="Genomic_DNA"/>
</dbReference>
<name>A0ABY8UST7_9BACI</name>
<protein>
    <submittedName>
        <fullName evidence="1">Uncharacterized protein</fullName>
    </submittedName>
</protein>
<dbReference type="InterPro" id="IPR009078">
    <property type="entry name" value="Ferritin-like_SF"/>
</dbReference>
<reference evidence="1 2" key="1">
    <citation type="submission" date="2023-05" db="EMBL/GenBank/DDBJ databases">
        <title>Comparative genomics reveals the evidence of polycyclic aromatic hydrocarbons degradation in moderately halophilic genus Pontibacillus.</title>
        <authorList>
            <person name="Yang H."/>
            <person name="Qian Z."/>
        </authorList>
    </citation>
    <scope>NUCLEOTIDE SEQUENCE [LARGE SCALE GENOMIC DNA]</scope>
    <source>
        <strain evidence="2">HN14</strain>
    </source>
</reference>
<dbReference type="SUPFAM" id="SSF47240">
    <property type="entry name" value="Ferritin-like"/>
    <property type="match status" value="1"/>
</dbReference>
<keyword evidence="2" id="KW-1185">Reference proteome</keyword>
<organism evidence="1 2">
    <name type="scientific">Pontibacillus chungwhensis</name>
    <dbReference type="NCBI Taxonomy" id="265426"/>
    <lineage>
        <taxon>Bacteria</taxon>
        <taxon>Bacillati</taxon>
        <taxon>Bacillota</taxon>
        <taxon>Bacilli</taxon>
        <taxon>Bacillales</taxon>
        <taxon>Bacillaceae</taxon>
        <taxon>Pontibacillus</taxon>
    </lineage>
</organism>
<evidence type="ECO:0000313" key="1">
    <source>
        <dbReference type="EMBL" id="WIF96574.1"/>
    </source>
</evidence>
<proteinExistence type="predicted"/>
<sequence length="129" mass="14846">MNNLVRNDANLQWEDVEVINNYLANLFVVRGKLDTFTSSDHMGDHYEELKDYVSDEMELLTERLKRNGGDPVGTSETVFQRSTIDVNASQLWEDIRTLANDLRAKKLDLLSDAISVYDSYSERLRTLEA</sequence>
<evidence type="ECO:0000313" key="2">
    <source>
        <dbReference type="Proteomes" id="UP001236652"/>
    </source>
</evidence>
<accession>A0ABY8UST7</accession>
<gene>
    <name evidence="1" type="ORF">QNI29_12515</name>
</gene>
<dbReference type="Proteomes" id="UP001236652">
    <property type="component" value="Chromosome"/>
</dbReference>
<dbReference type="RefSeq" id="WP_231416845.1">
    <property type="nucleotide sequence ID" value="NZ_CP126446.1"/>
</dbReference>